<evidence type="ECO:0000313" key="2">
    <source>
        <dbReference type="Proteomes" id="UP000008720"/>
    </source>
</evidence>
<evidence type="ECO:0000313" key="1">
    <source>
        <dbReference type="EMBL" id="ADR20521.1"/>
    </source>
</evidence>
<name>E4TPW4_MARTH</name>
<proteinExistence type="predicted"/>
<dbReference type="HOGENOM" id="CLU_3253829_0_0_10"/>
<dbReference type="STRING" id="643867.Ftrac_0517"/>
<accession>E4TPW4</accession>
<keyword evidence="2" id="KW-1185">Reference proteome</keyword>
<sequence length="42" mass="5008">MIYKTNSKMQLELLNIFSDHNNIISKLVGFTFQENIIIFIFE</sequence>
<reference evidence="1 2" key="1">
    <citation type="journal article" date="2011" name="Stand. Genomic Sci.">
        <title>Complete genome sequence of Marivirga tractuosa type strain (H-43).</title>
        <authorList>
            <person name="Pagani I."/>
            <person name="Chertkov O."/>
            <person name="Lapidus A."/>
            <person name="Lucas S."/>
            <person name="Del Rio T.G."/>
            <person name="Tice H."/>
            <person name="Copeland A."/>
            <person name="Cheng J.F."/>
            <person name="Nolan M."/>
            <person name="Saunders E."/>
            <person name="Pitluck S."/>
            <person name="Held B."/>
            <person name="Goodwin L."/>
            <person name="Liolios K."/>
            <person name="Ovchinikova G."/>
            <person name="Ivanova N."/>
            <person name="Mavromatis K."/>
            <person name="Pati A."/>
            <person name="Chen A."/>
            <person name="Palaniappan K."/>
            <person name="Land M."/>
            <person name="Hauser L."/>
            <person name="Jeffries C.D."/>
            <person name="Detter J.C."/>
            <person name="Han C."/>
            <person name="Tapia R."/>
            <person name="Ngatchou-Djao O.D."/>
            <person name="Rohde M."/>
            <person name="Goker M."/>
            <person name="Spring S."/>
            <person name="Sikorski J."/>
            <person name="Woyke T."/>
            <person name="Bristow J."/>
            <person name="Eisen J.A."/>
            <person name="Markowitz V."/>
            <person name="Hugenholtz P."/>
            <person name="Klenk H.P."/>
            <person name="Kyrpides N.C."/>
        </authorList>
    </citation>
    <scope>NUCLEOTIDE SEQUENCE [LARGE SCALE GENOMIC DNA]</scope>
    <source>
        <strain evidence="2">ATCC 23168 / DSM 4126 / NBRC 15989 / NCIMB 1408 / VKM B-1430 / H-43</strain>
    </source>
</reference>
<dbReference type="EMBL" id="CP002349">
    <property type="protein sequence ID" value="ADR20521.1"/>
    <property type="molecule type" value="Genomic_DNA"/>
</dbReference>
<dbReference type="AlphaFoldDB" id="E4TPW4"/>
<gene>
    <name evidence="1" type="ordered locus">Ftrac_0517</name>
</gene>
<organism evidence="1 2">
    <name type="scientific">Marivirga tractuosa (strain ATCC 23168 / DSM 4126 / NBRC 15989 / NCIMB 1408 / VKM B-1430 / H-43)</name>
    <name type="common">Microscilla tractuosa</name>
    <name type="synonym">Flexibacter tractuosus</name>
    <dbReference type="NCBI Taxonomy" id="643867"/>
    <lineage>
        <taxon>Bacteria</taxon>
        <taxon>Pseudomonadati</taxon>
        <taxon>Bacteroidota</taxon>
        <taxon>Cytophagia</taxon>
        <taxon>Cytophagales</taxon>
        <taxon>Marivirgaceae</taxon>
        <taxon>Marivirga</taxon>
    </lineage>
</organism>
<dbReference type="KEGG" id="mtt:Ftrac_0517"/>
<dbReference type="Proteomes" id="UP000008720">
    <property type="component" value="Chromosome"/>
</dbReference>
<protein>
    <submittedName>
        <fullName evidence="1">Uncharacterized protein</fullName>
    </submittedName>
</protein>